<dbReference type="Gene3D" id="3.40.50.620">
    <property type="entry name" value="HUPs"/>
    <property type="match status" value="2"/>
</dbReference>
<dbReference type="PRINTS" id="PR01438">
    <property type="entry name" value="UNVRSLSTRESS"/>
</dbReference>
<gene>
    <name evidence="3" type="ORF">AKJ39_04015</name>
</gene>
<keyword evidence="4" id="KW-1185">Reference proteome</keyword>
<reference evidence="3 4" key="1">
    <citation type="journal article" date="2016" name="Sci. Rep.">
        <title>Metabolic traits of an uncultured archaeal lineage -MSBL1- from brine pools of the Red Sea.</title>
        <authorList>
            <person name="Mwirichia R."/>
            <person name="Alam I."/>
            <person name="Rashid M."/>
            <person name="Vinu M."/>
            <person name="Ba-Alawi W."/>
            <person name="Anthony Kamau A."/>
            <person name="Kamanda Ngugi D."/>
            <person name="Goker M."/>
            <person name="Klenk H.P."/>
            <person name="Bajic V."/>
            <person name="Stingl U."/>
        </authorList>
    </citation>
    <scope>NUCLEOTIDE SEQUENCE [LARGE SCALE GENOMIC DNA]</scope>
    <source>
        <strain evidence="3">SCGC-AAA259J03</strain>
    </source>
</reference>
<proteinExistence type="inferred from homology"/>
<dbReference type="PANTHER" id="PTHR46268:SF6">
    <property type="entry name" value="UNIVERSAL STRESS PROTEIN UP12"/>
    <property type="match status" value="1"/>
</dbReference>
<evidence type="ECO:0000259" key="2">
    <source>
        <dbReference type="Pfam" id="PF00582"/>
    </source>
</evidence>
<evidence type="ECO:0000313" key="4">
    <source>
        <dbReference type="Proteomes" id="UP000070257"/>
    </source>
</evidence>
<dbReference type="InterPro" id="IPR006016">
    <property type="entry name" value="UspA"/>
</dbReference>
<dbReference type="Proteomes" id="UP000070257">
    <property type="component" value="Unassembled WGS sequence"/>
</dbReference>
<protein>
    <recommendedName>
        <fullName evidence="2">UspA domain-containing protein</fullName>
    </recommendedName>
</protein>
<accession>A0A656YVD7</accession>
<organism evidence="3 4">
    <name type="scientific">candidate division MSBL1 archaeon SCGC-AAA259J03</name>
    <dbReference type="NCBI Taxonomy" id="1698269"/>
    <lineage>
        <taxon>Archaea</taxon>
        <taxon>Methanobacteriati</taxon>
        <taxon>Methanobacteriota</taxon>
        <taxon>candidate division MSBL1</taxon>
    </lineage>
</organism>
<comment type="similarity">
    <text evidence="1">Belongs to the universal stress protein A family.</text>
</comment>
<name>A0A656YVD7_9EURY</name>
<dbReference type="AlphaFoldDB" id="A0A656YVD7"/>
<comment type="caution">
    <text evidence="3">The sequence shown here is derived from an EMBL/GenBank/DDBJ whole genome shotgun (WGS) entry which is preliminary data.</text>
</comment>
<dbReference type="EMBL" id="LHXT01000076">
    <property type="protein sequence ID" value="KXA96892.1"/>
    <property type="molecule type" value="Genomic_DNA"/>
</dbReference>
<dbReference type="SUPFAM" id="SSF52402">
    <property type="entry name" value="Adenine nucleotide alpha hydrolases-like"/>
    <property type="match status" value="2"/>
</dbReference>
<feature type="domain" description="UspA" evidence="2">
    <location>
        <begin position="163"/>
        <end position="311"/>
    </location>
</feature>
<dbReference type="InterPro" id="IPR014729">
    <property type="entry name" value="Rossmann-like_a/b/a_fold"/>
</dbReference>
<dbReference type="Pfam" id="PF00582">
    <property type="entry name" value="Usp"/>
    <property type="match status" value="2"/>
</dbReference>
<feature type="domain" description="UspA" evidence="2">
    <location>
        <begin position="1"/>
        <end position="157"/>
    </location>
</feature>
<dbReference type="PANTHER" id="PTHR46268">
    <property type="entry name" value="STRESS RESPONSE PROTEIN NHAX"/>
    <property type="match status" value="1"/>
</dbReference>
<evidence type="ECO:0000313" key="3">
    <source>
        <dbReference type="EMBL" id="KXA96892.1"/>
    </source>
</evidence>
<dbReference type="CDD" id="cd00293">
    <property type="entry name" value="USP-like"/>
    <property type="match status" value="2"/>
</dbReference>
<evidence type="ECO:0000256" key="1">
    <source>
        <dbReference type="ARBA" id="ARBA00008791"/>
    </source>
</evidence>
<sequence length="311" mass="35349">MIEKIIVPIDSIEWDNTFMGVETAIEFAKGCRVNGQPELIFIHVLTSSPTTQLAEGENTVNLEKHRLKDEFYMIEEMCKKRGINKYKTLITEGDPKKEKGIDEEIIETAEKENADLIVMGSGKLHDRSFRGRIGKFVYGSVTEKVIHEAPCSVLVARPAELVDKILVPVDSLKWDSTMNAVKRGMELSQGCSTEKEPELVFLHVLHSKPKVPMAERERLMEMKKKTIDEEFKEIEKMCEERSIKNYETVLSEGNPEKEIIKNAKEKDIDVIVMGSGKLHDRTPQGRIHKFFYGSVTETVLHSAPCSILVTR</sequence>
<dbReference type="InterPro" id="IPR006015">
    <property type="entry name" value="Universal_stress_UspA"/>
</dbReference>